<dbReference type="Pfam" id="PF00822">
    <property type="entry name" value="PMP22_Claudin"/>
    <property type="match status" value="1"/>
</dbReference>
<keyword evidence="3 5" id="KW-1133">Transmembrane helix</keyword>
<keyword evidence="2 5" id="KW-0812">Transmembrane</keyword>
<feature type="transmembrane region" description="Helical" evidence="5">
    <location>
        <begin position="155"/>
        <end position="176"/>
    </location>
</feature>
<evidence type="ECO:0000313" key="6">
    <source>
        <dbReference type="EMBL" id="KAK2171418.1"/>
    </source>
</evidence>
<dbReference type="PROSITE" id="PS01346">
    <property type="entry name" value="CLAUDIN"/>
    <property type="match status" value="1"/>
</dbReference>
<dbReference type="InterPro" id="IPR017974">
    <property type="entry name" value="Claudin_CS"/>
</dbReference>
<dbReference type="GO" id="GO:0005886">
    <property type="term" value="C:plasma membrane"/>
    <property type="evidence" value="ECO:0007669"/>
    <property type="project" value="TreeGrafter"/>
</dbReference>
<accession>A0AAD9KJ07</accession>
<keyword evidence="7" id="KW-1185">Reference proteome</keyword>
<organism evidence="6 7">
    <name type="scientific">Ridgeia piscesae</name>
    <name type="common">Tubeworm</name>
    <dbReference type="NCBI Taxonomy" id="27915"/>
    <lineage>
        <taxon>Eukaryota</taxon>
        <taxon>Metazoa</taxon>
        <taxon>Spiralia</taxon>
        <taxon>Lophotrochozoa</taxon>
        <taxon>Annelida</taxon>
        <taxon>Polychaeta</taxon>
        <taxon>Sedentaria</taxon>
        <taxon>Canalipalpata</taxon>
        <taxon>Sabellida</taxon>
        <taxon>Siboglinidae</taxon>
        <taxon>Ridgeia</taxon>
    </lineage>
</organism>
<dbReference type="InterPro" id="IPR004031">
    <property type="entry name" value="PMP22/EMP/MP20/Claudin"/>
</dbReference>
<evidence type="ECO:0000256" key="1">
    <source>
        <dbReference type="ARBA" id="ARBA00004141"/>
    </source>
</evidence>
<dbReference type="Gene3D" id="1.20.140.150">
    <property type="match status" value="1"/>
</dbReference>
<dbReference type="Proteomes" id="UP001209878">
    <property type="component" value="Unassembled WGS sequence"/>
</dbReference>
<evidence type="ECO:0000256" key="5">
    <source>
        <dbReference type="SAM" id="Phobius"/>
    </source>
</evidence>
<evidence type="ECO:0000256" key="4">
    <source>
        <dbReference type="ARBA" id="ARBA00023136"/>
    </source>
</evidence>
<feature type="transmembrane region" description="Helical" evidence="5">
    <location>
        <begin position="81"/>
        <end position="101"/>
    </location>
</feature>
<comment type="caution">
    <text evidence="6">The sequence shown here is derived from an EMBL/GenBank/DDBJ whole genome shotgun (WGS) entry which is preliminary data.</text>
</comment>
<comment type="subcellular location">
    <subcellularLocation>
        <location evidence="1">Membrane</location>
        <topology evidence="1">Multi-pass membrane protein</topology>
    </subcellularLocation>
</comment>
<protein>
    <submittedName>
        <fullName evidence="6">Uncharacterized protein</fullName>
    </submittedName>
</protein>
<dbReference type="AlphaFoldDB" id="A0AAD9KJ07"/>
<gene>
    <name evidence="6" type="ORF">NP493_1070g00002</name>
</gene>
<dbReference type="InterPro" id="IPR050579">
    <property type="entry name" value="PMP-22/EMP/MP20-like"/>
</dbReference>
<dbReference type="PANTHER" id="PTHR10671">
    <property type="entry name" value="EPITHELIAL MEMBRANE PROTEIN-RELATED"/>
    <property type="match status" value="1"/>
</dbReference>
<keyword evidence="4 5" id="KW-0472">Membrane</keyword>
<feature type="transmembrane region" description="Helical" evidence="5">
    <location>
        <begin position="12"/>
        <end position="34"/>
    </location>
</feature>
<evidence type="ECO:0000256" key="3">
    <source>
        <dbReference type="ARBA" id="ARBA00022989"/>
    </source>
</evidence>
<reference evidence="6" key="1">
    <citation type="journal article" date="2023" name="Mol. Biol. Evol.">
        <title>Third-Generation Sequencing Reveals the Adaptive Role of the Epigenome in Three Deep-Sea Polychaetes.</title>
        <authorList>
            <person name="Perez M."/>
            <person name="Aroh O."/>
            <person name="Sun Y."/>
            <person name="Lan Y."/>
            <person name="Juniper S.K."/>
            <person name="Young C.R."/>
            <person name="Angers B."/>
            <person name="Qian P.Y."/>
        </authorList>
    </citation>
    <scope>NUCLEOTIDE SEQUENCE</scope>
    <source>
        <strain evidence="6">R07B-5</strain>
    </source>
</reference>
<evidence type="ECO:0000256" key="2">
    <source>
        <dbReference type="ARBA" id="ARBA00022692"/>
    </source>
</evidence>
<proteinExistence type="predicted"/>
<dbReference type="EMBL" id="JAODUO010001068">
    <property type="protein sequence ID" value="KAK2171418.1"/>
    <property type="molecule type" value="Genomic_DNA"/>
</dbReference>
<sequence>MGLIGDSRWAKLSCCLLVITLLLHLICFSVPHWAKTQEHKVQRREHIGLWRHCTYPQNGHETCTDFINQPTSDWLKACQSFMTLAMFALLAAIGAVGVYAFSPDLEGDTRVLTICLIITGTATVFNVIGVSVYGARYREYFSNKDVWGDVGQLAWAWWVGLCVCICNFFSFLLILLEMLAGYAPTMGGSGGYPQRY</sequence>
<evidence type="ECO:0000313" key="7">
    <source>
        <dbReference type="Proteomes" id="UP001209878"/>
    </source>
</evidence>
<dbReference type="PANTHER" id="PTHR10671:SF108">
    <property type="entry name" value="CLAUDIN FAMILY PROTEIN-RELATED"/>
    <property type="match status" value="1"/>
</dbReference>
<feature type="transmembrane region" description="Helical" evidence="5">
    <location>
        <begin position="113"/>
        <end position="135"/>
    </location>
</feature>
<name>A0AAD9KJ07_RIDPI</name>